<reference evidence="6" key="1">
    <citation type="submission" date="2020-03" db="EMBL/GenBank/DDBJ databases">
        <title>Hybrid Assembly of Korean Phytophthora infestans isolates.</title>
        <authorList>
            <person name="Prokchorchik M."/>
            <person name="Lee Y."/>
            <person name="Seo J."/>
            <person name="Cho J.-H."/>
            <person name="Park Y.-E."/>
            <person name="Jang D.-C."/>
            <person name="Im J.-S."/>
            <person name="Choi J.-G."/>
            <person name="Park H.-J."/>
            <person name="Lee G.-B."/>
            <person name="Lee Y.-G."/>
            <person name="Hong S.-Y."/>
            <person name="Cho K."/>
            <person name="Sohn K.H."/>
        </authorList>
    </citation>
    <scope>NUCLEOTIDE SEQUENCE</scope>
    <source>
        <strain evidence="6">KR_2_A2</strain>
    </source>
</reference>
<comment type="similarity">
    <text evidence="1">Belongs to the methyltransferase superfamily.</text>
</comment>
<feature type="domain" description="Tubulin--tyrosine ligase-like protein 12 SET-like" evidence="5">
    <location>
        <begin position="69"/>
        <end position="207"/>
    </location>
</feature>
<dbReference type="Proteomes" id="UP000704712">
    <property type="component" value="Unassembled WGS sequence"/>
</dbReference>
<keyword evidence="2 6" id="KW-0489">Methyltransferase</keyword>
<dbReference type="GO" id="GO:0032259">
    <property type="term" value="P:methylation"/>
    <property type="evidence" value="ECO:0007669"/>
    <property type="project" value="UniProtKB-KW"/>
</dbReference>
<feature type="domain" description="Methyltransferase" evidence="4">
    <location>
        <begin position="252"/>
        <end position="380"/>
    </location>
</feature>
<evidence type="ECO:0000313" key="6">
    <source>
        <dbReference type="EMBL" id="KAF4139773.1"/>
    </source>
</evidence>
<organism evidence="6 7">
    <name type="scientific">Phytophthora infestans</name>
    <name type="common">Potato late blight agent</name>
    <name type="synonym">Botrytis infestans</name>
    <dbReference type="NCBI Taxonomy" id="4787"/>
    <lineage>
        <taxon>Eukaryota</taxon>
        <taxon>Sar</taxon>
        <taxon>Stramenopiles</taxon>
        <taxon>Oomycota</taxon>
        <taxon>Peronosporomycetes</taxon>
        <taxon>Peronosporales</taxon>
        <taxon>Peronosporaceae</taxon>
        <taxon>Phytophthora</taxon>
    </lineage>
</organism>
<evidence type="ECO:0000256" key="3">
    <source>
        <dbReference type="ARBA" id="ARBA00022679"/>
    </source>
</evidence>
<accession>A0A8S9UGV0</accession>
<evidence type="ECO:0000313" key="7">
    <source>
        <dbReference type="Proteomes" id="UP000704712"/>
    </source>
</evidence>
<dbReference type="CDD" id="cd02440">
    <property type="entry name" value="AdoMet_MTases"/>
    <property type="match status" value="1"/>
</dbReference>
<dbReference type="PANTHER" id="PTHR12176:SF79">
    <property type="entry name" value="METHYLTRANSFERASE TYPE 11 DOMAIN-CONTAINING PROTEIN"/>
    <property type="match status" value="1"/>
</dbReference>
<sequence>MHAEAWLALHLPQLTHYNAPHHLHKQIYDCIHENEGDWSDLDAVATTKAASETTNRRKLRVEASMPLPAAEKVLRVAHKWDFTSIPDAQTQLRHNEALRSKIIQLAEDAILEDKEAIESEEESEKEQEVERIIRQLHLLAFSIRFGAKSDEMAYYVLNTLGSSLRENDDERNLQVMPIFCMEQQKLFSVAWTTRDVPSGVELVRPLAGKISLMGLCKKSYWEARFETEDEFDWYCEYSHIRKLLNSYILKTQRVLIAGTGTSRLPLEMALDGYTDIVAVDYAANVIEKMQTRSKENNWGVRFLEADLTQMKGWESNSVDCVVDKGCLDAMLLQPETDAVDTNWKLVAPESPDDLSDVKNSMQQLARVLRPDGLLFFLTFGSPSNRVNMFDWTSDTGECMEWDILQCLEMSPTRSQHTFVTRFYLFVVRKKLI</sequence>
<dbReference type="Pfam" id="PF13847">
    <property type="entry name" value="Methyltransf_31"/>
    <property type="match status" value="1"/>
</dbReference>
<dbReference type="GO" id="GO:0008168">
    <property type="term" value="F:methyltransferase activity"/>
    <property type="evidence" value="ECO:0007669"/>
    <property type="project" value="UniProtKB-KW"/>
</dbReference>
<evidence type="ECO:0000256" key="2">
    <source>
        <dbReference type="ARBA" id="ARBA00022603"/>
    </source>
</evidence>
<evidence type="ECO:0000259" key="5">
    <source>
        <dbReference type="Pfam" id="PF25556"/>
    </source>
</evidence>
<dbReference type="InterPro" id="IPR025714">
    <property type="entry name" value="Methyltranfer_dom"/>
</dbReference>
<dbReference type="Gene3D" id="3.40.50.150">
    <property type="entry name" value="Vaccinia Virus protein VP39"/>
    <property type="match status" value="1"/>
</dbReference>
<dbReference type="Pfam" id="PF25556">
    <property type="entry name" value="SET_TTL"/>
    <property type="match status" value="1"/>
</dbReference>
<comment type="caution">
    <text evidence="6">The sequence shown here is derived from an EMBL/GenBank/DDBJ whole genome shotgun (WGS) entry which is preliminary data.</text>
</comment>
<protein>
    <submittedName>
        <fullName evidence="6">Methyltransferase domain</fullName>
    </submittedName>
</protein>
<evidence type="ECO:0000259" key="4">
    <source>
        <dbReference type="Pfam" id="PF13847"/>
    </source>
</evidence>
<name>A0A8S9UGV0_PHYIN</name>
<keyword evidence="3" id="KW-0808">Transferase</keyword>
<dbReference type="InterPro" id="IPR029063">
    <property type="entry name" value="SAM-dependent_MTases_sf"/>
</dbReference>
<dbReference type="AlphaFoldDB" id="A0A8S9UGV0"/>
<proteinExistence type="inferred from homology"/>
<dbReference type="PANTHER" id="PTHR12176">
    <property type="entry name" value="SAM-DEPENDENT METHYLTRANSFERASE SUPERFAMILY PROTEIN"/>
    <property type="match status" value="1"/>
</dbReference>
<gene>
    <name evidence="6" type="ORF">GN958_ATG11014</name>
</gene>
<dbReference type="InterPro" id="IPR057954">
    <property type="entry name" value="SET_TTL12"/>
</dbReference>
<dbReference type="InterPro" id="IPR051419">
    <property type="entry name" value="Lys/N-term_MeTrsfase_sf"/>
</dbReference>
<evidence type="ECO:0000256" key="1">
    <source>
        <dbReference type="ARBA" id="ARBA00008361"/>
    </source>
</evidence>
<dbReference type="EMBL" id="JAACNO010001546">
    <property type="protein sequence ID" value="KAF4139773.1"/>
    <property type="molecule type" value="Genomic_DNA"/>
</dbReference>
<dbReference type="SUPFAM" id="SSF53335">
    <property type="entry name" value="S-adenosyl-L-methionine-dependent methyltransferases"/>
    <property type="match status" value="1"/>
</dbReference>